<dbReference type="STRING" id="71717.A0A4Y7SF52"/>
<sequence>MVPALPPPRVLRVIAGCTVAAVTLVGTLGLLMHRRSTDVLPLLGKGNLTYEVPQWPQLKPTWTTEQEEPRFAYAQYATTLDYLCNAVINFNLLKRYGAKQDFVLIYPKSWSQGVGERSCNLP</sequence>
<organism evidence="2 3">
    <name type="scientific">Coprinellus micaceus</name>
    <name type="common">Glistening ink-cap mushroom</name>
    <name type="synonym">Coprinus micaceus</name>
    <dbReference type="NCBI Taxonomy" id="71717"/>
    <lineage>
        <taxon>Eukaryota</taxon>
        <taxon>Fungi</taxon>
        <taxon>Dikarya</taxon>
        <taxon>Basidiomycota</taxon>
        <taxon>Agaricomycotina</taxon>
        <taxon>Agaricomycetes</taxon>
        <taxon>Agaricomycetidae</taxon>
        <taxon>Agaricales</taxon>
        <taxon>Agaricineae</taxon>
        <taxon>Psathyrellaceae</taxon>
        <taxon>Coprinellus</taxon>
    </lineage>
</organism>
<reference evidence="2 3" key="1">
    <citation type="journal article" date="2019" name="Nat. Ecol. Evol.">
        <title>Megaphylogeny resolves global patterns of mushroom evolution.</title>
        <authorList>
            <person name="Varga T."/>
            <person name="Krizsan K."/>
            <person name="Foldi C."/>
            <person name="Dima B."/>
            <person name="Sanchez-Garcia M."/>
            <person name="Sanchez-Ramirez S."/>
            <person name="Szollosi G.J."/>
            <person name="Szarkandi J.G."/>
            <person name="Papp V."/>
            <person name="Albert L."/>
            <person name="Andreopoulos W."/>
            <person name="Angelini C."/>
            <person name="Antonin V."/>
            <person name="Barry K.W."/>
            <person name="Bougher N.L."/>
            <person name="Buchanan P."/>
            <person name="Buyck B."/>
            <person name="Bense V."/>
            <person name="Catcheside P."/>
            <person name="Chovatia M."/>
            <person name="Cooper J."/>
            <person name="Damon W."/>
            <person name="Desjardin D."/>
            <person name="Finy P."/>
            <person name="Geml J."/>
            <person name="Haridas S."/>
            <person name="Hughes K."/>
            <person name="Justo A."/>
            <person name="Karasinski D."/>
            <person name="Kautmanova I."/>
            <person name="Kiss B."/>
            <person name="Kocsube S."/>
            <person name="Kotiranta H."/>
            <person name="LaButti K.M."/>
            <person name="Lechner B.E."/>
            <person name="Liimatainen K."/>
            <person name="Lipzen A."/>
            <person name="Lukacs Z."/>
            <person name="Mihaltcheva S."/>
            <person name="Morgado L.N."/>
            <person name="Niskanen T."/>
            <person name="Noordeloos M.E."/>
            <person name="Ohm R.A."/>
            <person name="Ortiz-Santana B."/>
            <person name="Ovrebo C."/>
            <person name="Racz N."/>
            <person name="Riley R."/>
            <person name="Savchenko A."/>
            <person name="Shiryaev A."/>
            <person name="Soop K."/>
            <person name="Spirin V."/>
            <person name="Szebenyi C."/>
            <person name="Tomsovsky M."/>
            <person name="Tulloss R.E."/>
            <person name="Uehling J."/>
            <person name="Grigoriev I.V."/>
            <person name="Vagvolgyi C."/>
            <person name="Papp T."/>
            <person name="Martin F.M."/>
            <person name="Miettinen O."/>
            <person name="Hibbett D.S."/>
            <person name="Nagy L.G."/>
        </authorList>
    </citation>
    <scope>NUCLEOTIDE SEQUENCE [LARGE SCALE GENOMIC DNA]</scope>
    <source>
        <strain evidence="2 3">FP101781</strain>
    </source>
</reference>
<dbReference type="AlphaFoldDB" id="A0A4Y7SF52"/>
<evidence type="ECO:0000313" key="2">
    <source>
        <dbReference type="EMBL" id="TEB20455.1"/>
    </source>
</evidence>
<accession>A0A4Y7SF52</accession>
<evidence type="ECO:0000313" key="3">
    <source>
        <dbReference type="Proteomes" id="UP000298030"/>
    </source>
</evidence>
<gene>
    <name evidence="2" type="ORF">FA13DRAFT_1742929</name>
</gene>
<dbReference type="OrthoDB" id="2014201at2759"/>
<comment type="caution">
    <text evidence="2">The sequence shown here is derived from an EMBL/GenBank/DDBJ whole genome shotgun (WGS) entry which is preliminary data.</text>
</comment>
<keyword evidence="1" id="KW-0812">Transmembrane</keyword>
<protein>
    <submittedName>
        <fullName evidence="2">Uncharacterized protein</fullName>
    </submittedName>
</protein>
<feature type="transmembrane region" description="Helical" evidence="1">
    <location>
        <begin position="12"/>
        <end position="32"/>
    </location>
</feature>
<dbReference type="Proteomes" id="UP000298030">
    <property type="component" value="Unassembled WGS sequence"/>
</dbReference>
<name>A0A4Y7SF52_COPMI</name>
<dbReference type="EMBL" id="QPFP01000139">
    <property type="protein sequence ID" value="TEB20455.1"/>
    <property type="molecule type" value="Genomic_DNA"/>
</dbReference>
<keyword evidence="3" id="KW-1185">Reference proteome</keyword>
<keyword evidence="1" id="KW-0472">Membrane</keyword>
<proteinExistence type="predicted"/>
<keyword evidence="1" id="KW-1133">Transmembrane helix</keyword>
<evidence type="ECO:0000256" key="1">
    <source>
        <dbReference type="SAM" id="Phobius"/>
    </source>
</evidence>